<dbReference type="Proteomes" id="UP001642409">
    <property type="component" value="Unassembled WGS sequence"/>
</dbReference>
<evidence type="ECO:0000256" key="1">
    <source>
        <dbReference type="SAM" id="Phobius"/>
    </source>
</evidence>
<accession>A0AA86VEF3</accession>
<protein>
    <submittedName>
        <fullName evidence="3">Hypothetical_protein</fullName>
    </submittedName>
</protein>
<reference evidence="3 4" key="2">
    <citation type="submission" date="2024-07" db="EMBL/GenBank/DDBJ databases">
        <authorList>
            <person name="Akdeniz Z."/>
        </authorList>
    </citation>
    <scope>NUCLEOTIDE SEQUENCE [LARGE SCALE GENOMIC DNA]</scope>
</reference>
<reference evidence="2" key="1">
    <citation type="submission" date="2023-06" db="EMBL/GenBank/DDBJ databases">
        <authorList>
            <person name="Kurt Z."/>
        </authorList>
    </citation>
    <scope>NUCLEOTIDE SEQUENCE</scope>
</reference>
<dbReference type="AlphaFoldDB" id="A0AA86VEF3"/>
<dbReference type="EMBL" id="CATOUU010000972">
    <property type="protein sequence ID" value="CAI9964258.1"/>
    <property type="molecule type" value="Genomic_DNA"/>
</dbReference>
<keyword evidence="4" id="KW-1185">Reference proteome</keyword>
<organism evidence="2">
    <name type="scientific">Hexamita inflata</name>
    <dbReference type="NCBI Taxonomy" id="28002"/>
    <lineage>
        <taxon>Eukaryota</taxon>
        <taxon>Metamonada</taxon>
        <taxon>Diplomonadida</taxon>
        <taxon>Hexamitidae</taxon>
        <taxon>Hexamitinae</taxon>
        <taxon>Hexamita</taxon>
    </lineage>
</organism>
<dbReference type="EMBL" id="CAXDID020000035">
    <property type="protein sequence ID" value="CAL5996895.1"/>
    <property type="molecule type" value="Genomic_DNA"/>
</dbReference>
<evidence type="ECO:0000313" key="2">
    <source>
        <dbReference type="EMBL" id="CAI9964258.1"/>
    </source>
</evidence>
<keyword evidence="1" id="KW-0812">Transmembrane</keyword>
<feature type="transmembrane region" description="Helical" evidence="1">
    <location>
        <begin position="81"/>
        <end position="103"/>
    </location>
</feature>
<keyword evidence="1" id="KW-0472">Membrane</keyword>
<name>A0AA86VEF3_9EUKA</name>
<proteinExistence type="predicted"/>
<evidence type="ECO:0000313" key="3">
    <source>
        <dbReference type="EMBL" id="CAL5996895.1"/>
    </source>
</evidence>
<comment type="caution">
    <text evidence="2">The sequence shown here is derived from an EMBL/GenBank/DDBJ whole genome shotgun (WGS) entry which is preliminary data.</text>
</comment>
<keyword evidence="1" id="KW-1133">Transmembrane helix</keyword>
<gene>
    <name evidence="3" type="ORF">HINF_LOCUS14988</name>
    <name evidence="2" type="ORF">HINF_LOCUS51903</name>
</gene>
<evidence type="ECO:0000313" key="4">
    <source>
        <dbReference type="Proteomes" id="UP001642409"/>
    </source>
</evidence>
<sequence>MSFAQIQQHNETCKQVNEVYQIKNIKIFYFDIILIYLPSNISLQMTQSCSATLPFCQNSCLKTCKQDSKTGQFCCVESMAWWVWIIIAAGLMLVAGIVVLIVVRIQKKKQASLETGGSSRFQMQSNRAQNQ</sequence>